<dbReference type="RefSeq" id="WP_345825772.1">
    <property type="nucleotide sequence ID" value="NZ_JBDIML010000004.1"/>
</dbReference>
<dbReference type="InterPro" id="IPR002575">
    <property type="entry name" value="Aminoglycoside_PTrfase"/>
</dbReference>
<dbReference type="SUPFAM" id="SSF56112">
    <property type="entry name" value="Protein kinase-like (PK-like)"/>
    <property type="match status" value="1"/>
</dbReference>
<organism evidence="3 4">
    <name type="scientific">Ornithinibacillus xuwenensis</name>
    <dbReference type="NCBI Taxonomy" id="3144668"/>
    <lineage>
        <taxon>Bacteria</taxon>
        <taxon>Bacillati</taxon>
        <taxon>Bacillota</taxon>
        <taxon>Bacilli</taxon>
        <taxon>Bacillales</taxon>
        <taxon>Bacillaceae</taxon>
        <taxon>Ornithinibacillus</taxon>
    </lineage>
</organism>
<evidence type="ECO:0000313" key="4">
    <source>
        <dbReference type="Proteomes" id="UP001444625"/>
    </source>
</evidence>
<comment type="caution">
    <text evidence="3">The sequence shown here is derived from an EMBL/GenBank/DDBJ whole genome shotgun (WGS) entry which is preliminary data.</text>
</comment>
<dbReference type="Gene3D" id="3.30.200.20">
    <property type="entry name" value="Phosphorylase Kinase, domain 1"/>
    <property type="match status" value="1"/>
</dbReference>
<dbReference type="Gene3D" id="3.90.1200.10">
    <property type="match status" value="1"/>
</dbReference>
<dbReference type="Pfam" id="PF01636">
    <property type="entry name" value="APH"/>
    <property type="match status" value="1"/>
</dbReference>
<feature type="domain" description="Aminoglycoside phosphotransferase" evidence="2">
    <location>
        <begin position="55"/>
        <end position="264"/>
    </location>
</feature>
<accession>A0ABU9XJ16</accession>
<sequence length="330" mass="38971">MMKLSTMKNVMDTVDSEWRSPLGEKILERWGYDEGTVFILRASANFIFVFKREGKLYFLRFNDSRERDYSTIEAELKLVQYLAKQDLKVAQPIPSRNGTYMEVVETDIGTFYAVVFEAVDGKHLEFDELSSEQAFQWGEALGKLHETLKQLPEELKVDRPTWQERLASIREILPKKDRTAYKEMDYVMKWAENLSMTKDNFGLIHYDFELDNVLMKDNSVGMLDFDDATVHWYVADIVYALRDAGEFAIDHPIVATFVKGYQTETELDIRLFHEASGFERMHHVISYAELVRTIDIEESEEWPDWLKNLQSKLCVMRDQYRQSFEKYYER</sequence>
<dbReference type="Proteomes" id="UP001444625">
    <property type="component" value="Unassembled WGS sequence"/>
</dbReference>
<comment type="similarity">
    <text evidence="1">Belongs to the pseudomonas-type ThrB family.</text>
</comment>
<dbReference type="EMBL" id="JBDIML010000004">
    <property type="protein sequence ID" value="MEN2768294.1"/>
    <property type="molecule type" value="Genomic_DNA"/>
</dbReference>
<dbReference type="InterPro" id="IPR011009">
    <property type="entry name" value="Kinase-like_dom_sf"/>
</dbReference>
<gene>
    <name evidence="3" type="ORF">ABC228_14020</name>
</gene>
<dbReference type="PANTHER" id="PTHR21064:SF6">
    <property type="entry name" value="AMINOGLYCOSIDE PHOSPHOTRANSFERASE DOMAIN-CONTAINING PROTEIN"/>
    <property type="match status" value="1"/>
</dbReference>
<name>A0ABU9XJ16_9BACI</name>
<evidence type="ECO:0000313" key="3">
    <source>
        <dbReference type="EMBL" id="MEN2768294.1"/>
    </source>
</evidence>
<keyword evidence="4" id="KW-1185">Reference proteome</keyword>
<evidence type="ECO:0000259" key="2">
    <source>
        <dbReference type="Pfam" id="PF01636"/>
    </source>
</evidence>
<evidence type="ECO:0000256" key="1">
    <source>
        <dbReference type="ARBA" id="ARBA00038240"/>
    </source>
</evidence>
<proteinExistence type="inferred from homology"/>
<dbReference type="PANTHER" id="PTHR21064">
    <property type="entry name" value="AMINOGLYCOSIDE PHOSPHOTRANSFERASE DOMAIN-CONTAINING PROTEIN-RELATED"/>
    <property type="match status" value="1"/>
</dbReference>
<reference evidence="3 4" key="1">
    <citation type="submission" date="2024-05" db="EMBL/GenBank/DDBJ databases">
        <authorList>
            <person name="Haq I."/>
            <person name="Ullah Z."/>
            <person name="Ahmad R."/>
            <person name="Li M."/>
            <person name="Tong Y."/>
        </authorList>
    </citation>
    <scope>NUCLEOTIDE SEQUENCE [LARGE SCALE GENOMIC DNA]</scope>
    <source>
        <strain evidence="3 4">16A2E</strain>
    </source>
</reference>
<protein>
    <submittedName>
        <fullName evidence="3">Phosphotransferase</fullName>
    </submittedName>
</protein>
<dbReference type="InterPro" id="IPR050249">
    <property type="entry name" value="Pseudomonas-type_ThrB"/>
</dbReference>